<evidence type="ECO:0000313" key="7">
    <source>
        <dbReference type="EMBL" id="SLN66171.1"/>
    </source>
</evidence>
<organism evidence="7 8">
    <name type="scientific">Pseudoruegeria aquimaris</name>
    <dbReference type="NCBI Taxonomy" id="393663"/>
    <lineage>
        <taxon>Bacteria</taxon>
        <taxon>Pseudomonadati</taxon>
        <taxon>Pseudomonadota</taxon>
        <taxon>Alphaproteobacteria</taxon>
        <taxon>Rhodobacterales</taxon>
        <taxon>Roseobacteraceae</taxon>
        <taxon>Pseudoruegeria</taxon>
    </lineage>
</organism>
<evidence type="ECO:0000259" key="6">
    <source>
        <dbReference type="Pfam" id="PF00892"/>
    </source>
</evidence>
<evidence type="ECO:0000256" key="4">
    <source>
        <dbReference type="ARBA" id="ARBA00023136"/>
    </source>
</evidence>
<gene>
    <name evidence="7" type="ORF">PSA7680_03497</name>
</gene>
<feature type="transmembrane region" description="Helical" evidence="5">
    <location>
        <begin position="36"/>
        <end position="55"/>
    </location>
</feature>
<evidence type="ECO:0000313" key="8">
    <source>
        <dbReference type="Proteomes" id="UP000193409"/>
    </source>
</evidence>
<accession>A0A1Y5TK41</accession>
<keyword evidence="4 5" id="KW-0472">Membrane</keyword>
<dbReference type="PANTHER" id="PTHR32322:SF9">
    <property type="entry name" value="AMINO-ACID METABOLITE EFFLUX PUMP-RELATED"/>
    <property type="match status" value="1"/>
</dbReference>
<feature type="domain" description="EamA" evidence="6">
    <location>
        <begin position="144"/>
        <end position="273"/>
    </location>
</feature>
<evidence type="ECO:0000256" key="2">
    <source>
        <dbReference type="ARBA" id="ARBA00022692"/>
    </source>
</evidence>
<feature type="transmembrane region" description="Helical" evidence="5">
    <location>
        <begin position="256"/>
        <end position="273"/>
    </location>
</feature>
<dbReference type="OrthoDB" id="321830at2"/>
<dbReference type="Proteomes" id="UP000193409">
    <property type="component" value="Unassembled WGS sequence"/>
</dbReference>
<evidence type="ECO:0000256" key="3">
    <source>
        <dbReference type="ARBA" id="ARBA00022989"/>
    </source>
</evidence>
<protein>
    <submittedName>
        <fullName evidence="7">EamA-like transporter family protein</fullName>
    </submittedName>
</protein>
<dbReference type="AlphaFoldDB" id="A0A1Y5TK41"/>
<dbReference type="InterPro" id="IPR037185">
    <property type="entry name" value="EmrE-like"/>
</dbReference>
<feature type="transmembrane region" description="Helical" evidence="5">
    <location>
        <begin position="231"/>
        <end position="250"/>
    </location>
</feature>
<evidence type="ECO:0000256" key="1">
    <source>
        <dbReference type="ARBA" id="ARBA00004141"/>
    </source>
</evidence>
<dbReference type="GO" id="GO:0016020">
    <property type="term" value="C:membrane"/>
    <property type="evidence" value="ECO:0007669"/>
    <property type="project" value="UniProtKB-SubCell"/>
</dbReference>
<dbReference type="Pfam" id="PF00892">
    <property type="entry name" value="EamA"/>
    <property type="match status" value="1"/>
</dbReference>
<proteinExistence type="predicted"/>
<keyword evidence="2 5" id="KW-0812">Transmembrane</keyword>
<keyword evidence="8" id="KW-1185">Reference proteome</keyword>
<comment type="subcellular location">
    <subcellularLocation>
        <location evidence="1">Membrane</location>
        <topology evidence="1">Multi-pass membrane protein</topology>
    </subcellularLocation>
</comment>
<dbReference type="PANTHER" id="PTHR32322">
    <property type="entry name" value="INNER MEMBRANE TRANSPORTER"/>
    <property type="match status" value="1"/>
</dbReference>
<feature type="transmembrane region" description="Helical" evidence="5">
    <location>
        <begin position="92"/>
        <end position="110"/>
    </location>
</feature>
<sequence length="278" mass="28230">MRLALLTALTMIAFAGNSILNRQALAGAHVDPASFALIRLASGTAMLALLLALRGGLAPMRRRADPAMVGGLTVYMIGFSFAYLSLDAGAGALILFGVVQVTMFAGALLAREPVSGARWIGAAVAFCGLLLLLWPGAQAPLSLAGAALMIPAAVGWGLYSLRGRGASDPLGDTARNFLWSTPFALLPLVFTGPLAVDGAGFALAVASGAVTSALGYALWYALLPGLGATRAAVSQLTVPVIAALGGVLLLGEPLTLRFLLSAALVLGGVLLSLRPSPR</sequence>
<dbReference type="InterPro" id="IPR000620">
    <property type="entry name" value="EamA_dom"/>
</dbReference>
<keyword evidence="3 5" id="KW-1133">Transmembrane helix</keyword>
<reference evidence="7 8" key="1">
    <citation type="submission" date="2017-03" db="EMBL/GenBank/DDBJ databases">
        <authorList>
            <person name="Afonso C.L."/>
            <person name="Miller P.J."/>
            <person name="Scott M.A."/>
            <person name="Spackman E."/>
            <person name="Goraichik I."/>
            <person name="Dimitrov K.M."/>
            <person name="Suarez D.L."/>
            <person name="Swayne D.E."/>
        </authorList>
    </citation>
    <scope>NUCLEOTIDE SEQUENCE [LARGE SCALE GENOMIC DNA]</scope>
    <source>
        <strain evidence="7 8">CECT 7680</strain>
    </source>
</reference>
<dbReference type="SUPFAM" id="SSF103481">
    <property type="entry name" value="Multidrug resistance efflux transporter EmrE"/>
    <property type="match status" value="2"/>
</dbReference>
<dbReference type="InterPro" id="IPR050638">
    <property type="entry name" value="AA-Vitamin_Transporters"/>
</dbReference>
<feature type="transmembrane region" description="Helical" evidence="5">
    <location>
        <begin position="67"/>
        <end position="86"/>
    </location>
</feature>
<feature type="transmembrane region" description="Helical" evidence="5">
    <location>
        <begin position="141"/>
        <end position="161"/>
    </location>
</feature>
<evidence type="ECO:0000256" key="5">
    <source>
        <dbReference type="SAM" id="Phobius"/>
    </source>
</evidence>
<feature type="transmembrane region" description="Helical" evidence="5">
    <location>
        <begin position="173"/>
        <end position="195"/>
    </location>
</feature>
<feature type="transmembrane region" description="Helical" evidence="5">
    <location>
        <begin position="201"/>
        <end position="219"/>
    </location>
</feature>
<dbReference type="RefSeq" id="WP_085869978.1">
    <property type="nucleotide sequence ID" value="NZ_FWFQ01000040.1"/>
</dbReference>
<dbReference type="EMBL" id="FWFQ01000040">
    <property type="protein sequence ID" value="SLN66171.1"/>
    <property type="molecule type" value="Genomic_DNA"/>
</dbReference>
<name>A0A1Y5TK41_9RHOB</name>
<feature type="transmembrane region" description="Helical" evidence="5">
    <location>
        <begin position="117"/>
        <end position="135"/>
    </location>
</feature>